<dbReference type="Proteomes" id="UP001055115">
    <property type="component" value="Unassembled WGS sequence"/>
</dbReference>
<dbReference type="InterPro" id="IPR020846">
    <property type="entry name" value="MFS_dom"/>
</dbReference>
<dbReference type="InterPro" id="IPR036259">
    <property type="entry name" value="MFS_trans_sf"/>
</dbReference>
<sequence>MAGGAISGAATNASQLILGRTIQGAGVGGITVMSSIIVSDLVPLRDRGKYIAITLVVYLVWASSGPLIGGSLSQANSESWRWNFWLQIPFGVLSVLFIVMFLKVETKEEGATFWGKMRRIDYVGNFLVIGSTASILYALTYSGSNYPWNSPRIIASMVVDVLGLVIFVATEGFCDGTPVMPLRLLGHRTGAIVALNTFSSALLNNWVNFFLPVYFQAVKQSTPFHAGAQILPLIIMAVLASIVAFIVVSKFGKYKLLHILGFAGMALGLGLFARLDRRSSNLTWIMTEIAFSAGLDMVINTLLPAFQAGVPESDQAAATSTFSFFRGLANIWPMTIPATIFNNRCETLSQQIPDANIRSALSSGHAYGHATQAFLSTLSESERSATIEVFTQALKLVWYVAPAFAVLSMILAMVERNLP</sequence>
<evidence type="ECO:0000256" key="5">
    <source>
        <dbReference type="ARBA" id="ARBA00023136"/>
    </source>
</evidence>
<dbReference type="PROSITE" id="PS50850">
    <property type="entry name" value="MFS"/>
    <property type="match status" value="1"/>
</dbReference>
<feature type="transmembrane region" description="Helical" evidence="7">
    <location>
        <begin position="396"/>
        <end position="414"/>
    </location>
</feature>
<dbReference type="PANTHER" id="PTHR23501:SF187">
    <property type="entry name" value="MAJOR FACILITATOR SUPERFAMILY (MFS) PROFILE DOMAIN-CONTAINING PROTEIN"/>
    <property type="match status" value="1"/>
</dbReference>
<keyword evidence="6" id="KW-0325">Glycoprotein</keyword>
<feature type="transmembrane region" description="Helical" evidence="7">
    <location>
        <begin position="256"/>
        <end position="275"/>
    </location>
</feature>
<feature type="transmembrane region" description="Helical" evidence="7">
    <location>
        <begin position="153"/>
        <end position="173"/>
    </location>
</feature>
<evidence type="ECO:0000256" key="1">
    <source>
        <dbReference type="ARBA" id="ARBA00004141"/>
    </source>
</evidence>
<dbReference type="Gene3D" id="1.20.1250.20">
    <property type="entry name" value="MFS general substrate transporter like domains"/>
    <property type="match status" value="2"/>
</dbReference>
<feature type="transmembrane region" description="Helical" evidence="7">
    <location>
        <begin position="50"/>
        <end position="72"/>
    </location>
</feature>
<keyword evidence="5 7" id="KW-0472">Membrane</keyword>
<evidence type="ECO:0000313" key="9">
    <source>
        <dbReference type="EMBL" id="GKT51087.1"/>
    </source>
</evidence>
<evidence type="ECO:0000256" key="7">
    <source>
        <dbReference type="SAM" id="Phobius"/>
    </source>
</evidence>
<dbReference type="Pfam" id="PF07690">
    <property type="entry name" value="MFS_1"/>
    <property type="match status" value="1"/>
</dbReference>
<protein>
    <submittedName>
        <fullName evidence="9">Efflux pump fus6</fullName>
    </submittedName>
</protein>
<comment type="caution">
    <text evidence="9">The sequence shown here is derived from an EMBL/GenBank/DDBJ whole genome shotgun (WGS) entry which is preliminary data.</text>
</comment>
<dbReference type="AlphaFoldDB" id="A0AA37PF89"/>
<evidence type="ECO:0000256" key="4">
    <source>
        <dbReference type="ARBA" id="ARBA00022989"/>
    </source>
</evidence>
<feature type="transmembrane region" description="Helical" evidence="7">
    <location>
        <begin position="185"/>
        <end position="207"/>
    </location>
</feature>
<feature type="domain" description="Major facilitator superfamily (MFS) profile" evidence="8">
    <location>
        <begin position="1"/>
        <end position="419"/>
    </location>
</feature>
<comment type="subcellular location">
    <subcellularLocation>
        <location evidence="1">Membrane</location>
        <topology evidence="1">Multi-pass membrane protein</topology>
    </subcellularLocation>
</comment>
<name>A0AA37PF89_9PEZI</name>
<dbReference type="GO" id="GO:0022857">
    <property type="term" value="F:transmembrane transporter activity"/>
    <property type="evidence" value="ECO:0007669"/>
    <property type="project" value="InterPro"/>
</dbReference>
<evidence type="ECO:0000256" key="3">
    <source>
        <dbReference type="ARBA" id="ARBA00022692"/>
    </source>
</evidence>
<dbReference type="PANTHER" id="PTHR23501">
    <property type="entry name" value="MAJOR FACILITATOR SUPERFAMILY"/>
    <property type="match status" value="1"/>
</dbReference>
<keyword evidence="3 7" id="KW-0812">Transmembrane</keyword>
<dbReference type="GO" id="GO:0005886">
    <property type="term" value="C:plasma membrane"/>
    <property type="evidence" value="ECO:0007669"/>
    <property type="project" value="TreeGrafter"/>
</dbReference>
<evidence type="ECO:0000259" key="8">
    <source>
        <dbReference type="PROSITE" id="PS50850"/>
    </source>
</evidence>
<keyword evidence="4 7" id="KW-1133">Transmembrane helix</keyword>
<keyword evidence="2" id="KW-0813">Transport</keyword>
<accession>A0AA37PF89</accession>
<feature type="transmembrane region" description="Helical" evidence="7">
    <location>
        <begin position="227"/>
        <end position="249"/>
    </location>
</feature>
<dbReference type="RefSeq" id="XP_049133437.1">
    <property type="nucleotide sequence ID" value="XM_049277480.1"/>
</dbReference>
<keyword evidence="10" id="KW-1185">Reference proteome</keyword>
<gene>
    <name evidence="9" type="ORF">ColSpa_11268</name>
</gene>
<dbReference type="EMBL" id="BQXU01000044">
    <property type="protein sequence ID" value="GKT51087.1"/>
    <property type="molecule type" value="Genomic_DNA"/>
</dbReference>
<reference evidence="9 10" key="1">
    <citation type="submission" date="2022-03" db="EMBL/GenBank/DDBJ databases">
        <title>Genome data of Colletotrichum spp.</title>
        <authorList>
            <person name="Utami Y.D."/>
            <person name="Hiruma K."/>
        </authorList>
    </citation>
    <scope>NUCLEOTIDE SEQUENCE [LARGE SCALE GENOMIC DNA]</scope>
    <source>
        <strain evidence="9 10">MAFF 239500</strain>
    </source>
</reference>
<evidence type="ECO:0000313" key="10">
    <source>
        <dbReference type="Proteomes" id="UP001055115"/>
    </source>
</evidence>
<proteinExistence type="predicted"/>
<feature type="transmembrane region" description="Helical" evidence="7">
    <location>
        <begin position="122"/>
        <end position="141"/>
    </location>
</feature>
<feature type="transmembrane region" description="Helical" evidence="7">
    <location>
        <begin position="17"/>
        <end position="38"/>
    </location>
</feature>
<dbReference type="GeneID" id="73332070"/>
<feature type="transmembrane region" description="Helical" evidence="7">
    <location>
        <begin position="84"/>
        <end position="102"/>
    </location>
</feature>
<organism evidence="9 10">
    <name type="scientific">Colletotrichum spaethianum</name>
    <dbReference type="NCBI Taxonomy" id="700344"/>
    <lineage>
        <taxon>Eukaryota</taxon>
        <taxon>Fungi</taxon>
        <taxon>Dikarya</taxon>
        <taxon>Ascomycota</taxon>
        <taxon>Pezizomycotina</taxon>
        <taxon>Sordariomycetes</taxon>
        <taxon>Hypocreomycetidae</taxon>
        <taxon>Glomerellales</taxon>
        <taxon>Glomerellaceae</taxon>
        <taxon>Colletotrichum</taxon>
        <taxon>Colletotrichum spaethianum species complex</taxon>
    </lineage>
</organism>
<dbReference type="InterPro" id="IPR011701">
    <property type="entry name" value="MFS"/>
</dbReference>
<dbReference type="SUPFAM" id="SSF103473">
    <property type="entry name" value="MFS general substrate transporter"/>
    <property type="match status" value="1"/>
</dbReference>
<evidence type="ECO:0000256" key="2">
    <source>
        <dbReference type="ARBA" id="ARBA00022448"/>
    </source>
</evidence>
<evidence type="ECO:0000256" key="6">
    <source>
        <dbReference type="ARBA" id="ARBA00023180"/>
    </source>
</evidence>